<protein>
    <submittedName>
        <fullName evidence="1">Uncharacterized protein</fullName>
    </submittedName>
</protein>
<dbReference type="STRING" id="1511.CLOST_2350"/>
<evidence type="ECO:0000313" key="2">
    <source>
        <dbReference type="Proteomes" id="UP000007041"/>
    </source>
</evidence>
<gene>
    <name evidence="1" type="ordered locus">CLOST_2350</name>
</gene>
<proteinExistence type="predicted"/>
<sequence>MRINFNLGRIPKMLLIFHDGEKSPFFYWKNPRKYKQSIKYIIGIMNRSI</sequence>
<dbReference type="Proteomes" id="UP000007041">
    <property type="component" value="Chromosome"/>
</dbReference>
<keyword evidence="2" id="KW-1185">Reference proteome</keyword>
<dbReference type="EMBL" id="FP565809">
    <property type="protein sequence ID" value="CBH22467.1"/>
    <property type="molecule type" value="Genomic_DNA"/>
</dbReference>
<organism evidence="1 2">
    <name type="scientific">Acetoanaerobium sticklandii (strain ATCC 12662 / DSM 519 / JCM 1433 / CCUG 9281 / NCIMB 10654 / HF)</name>
    <name type="common">Clostridium sticklandii</name>
    <dbReference type="NCBI Taxonomy" id="499177"/>
    <lineage>
        <taxon>Bacteria</taxon>
        <taxon>Bacillati</taxon>
        <taxon>Bacillota</taxon>
        <taxon>Clostridia</taxon>
        <taxon>Peptostreptococcales</taxon>
        <taxon>Filifactoraceae</taxon>
        <taxon>Acetoanaerobium</taxon>
    </lineage>
</organism>
<dbReference type="HOGENOM" id="CLU_3134368_0_0_9"/>
<reference evidence="2" key="1">
    <citation type="journal article" date="2010" name="BMC Genomics">
        <title>Clostridium sticklandii, a specialist in amino acid degradation:revisiting its metabolism through its genome sequence.</title>
        <authorList>
            <person name="Fonknechten N."/>
            <person name="Chaussonnerie S."/>
            <person name="Tricot S."/>
            <person name="Lajus A."/>
            <person name="Andreesen J.R."/>
            <person name="Perchat N."/>
            <person name="Pelletier E."/>
            <person name="Gouyvenoux M."/>
            <person name="Barbe V."/>
            <person name="Salanoubat M."/>
            <person name="Le Paslier D."/>
            <person name="Weissenbach J."/>
            <person name="Cohen G.N."/>
            <person name="Kreimeyer A."/>
        </authorList>
    </citation>
    <scope>NUCLEOTIDE SEQUENCE [LARGE SCALE GENOMIC DNA]</scope>
    <source>
        <strain evidence="2">ATCC 12662 / DSM 519 / JCM 1433 / CCUG 9281 / NCIMB 10654 / HF</strain>
    </source>
</reference>
<dbReference type="AlphaFoldDB" id="E3PUM9"/>
<accession>E3PUM9</accession>
<dbReference type="BioCyc" id="CSTI499177:GJE9-2420-MONOMER"/>
<name>E3PUM9_ACESD</name>
<evidence type="ECO:0000313" key="1">
    <source>
        <dbReference type="EMBL" id="CBH22467.1"/>
    </source>
</evidence>
<dbReference type="KEGG" id="cst:CLOST_2350"/>